<feature type="region of interest" description="Disordered" evidence="1">
    <location>
        <begin position="1"/>
        <end position="29"/>
    </location>
</feature>
<dbReference type="EMBL" id="MU006317">
    <property type="protein sequence ID" value="KAF2848460.1"/>
    <property type="molecule type" value="Genomic_DNA"/>
</dbReference>
<evidence type="ECO:0000256" key="1">
    <source>
        <dbReference type="SAM" id="MobiDB-lite"/>
    </source>
</evidence>
<evidence type="ECO:0000313" key="3">
    <source>
        <dbReference type="Proteomes" id="UP000799423"/>
    </source>
</evidence>
<dbReference type="OrthoDB" id="5239630at2759"/>
<dbReference type="InterPro" id="IPR019034">
    <property type="entry name" value="UPF0390"/>
</dbReference>
<reference evidence="2" key="1">
    <citation type="submission" date="2020-01" db="EMBL/GenBank/DDBJ databases">
        <authorList>
            <consortium name="DOE Joint Genome Institute"/>
            <person name="Haridas S."/>
            <person name="Albert R."/>
            <person name="Binder M."/>
            <person name="Bloem J."/>
            <person name="Labutti K."/>
            <person name="Salamov A."/>
            <person name="Andreopoulos B."/>
            <person name="Baker S.E."/>
            <person name="Barry K."/>
            <person name="Bills G."/>
            <person name="Bluhm B.H."/>
            <person name="Cannon C."/>
            <person name="Castanera R."/>
            <person name="Culley D.E."/>
            <person name="Daum C."/>
            <person name="Ezra D."/>
            <person name="Gonzalez J.B."/>
            <person name="Henrissat B."/>
            <person name="Kuo A."/>
            <person name="Liang C."/>
            <person name="Lipzen A."/>
            <person name="Lutzoni F."/>
            <person name="Magnuson J."/>
            <person name="Mondo S."/>
            <person name="Nolan M."/>
            <person name="Ohm R."/>
            <person name="Pangilinan J."/>
            <person name="Park H.-J."/>
            <person name="Ramirez L."/>
            <person name="Alfaro M."/>
            <person name="Sun H."/>
            <person name="Tritt A."/>
            <person name="Yoshinaga Y."/>
            <person name="Zwiers L.-H."/>
            <person name="Turgeon B.G."/>
            <person name="Goodwin S.B."/>
            <person name="Spatafora J.W."/>
            <person name="Crous P.W."/>
            <person name="Grigoriev I.V."/>
        </authorList>
    </citation>
    <scope>NUCLEOTIDE SEQUENCE</scope>
    <source>
        <strain evidence="2">IPT5</strain>
    </source>
</reference>
<name>A0A6A7AYY3_9PLEO</name>
<accession>A0A6A7AYY3</accession>
<dbReference type="Proteomes" id="UP000799423">
    <property type="component" value="Unassembled WGS sequence"/>
</dbReference>
<gene>
    <name evidence="2" type="ORF">T440DRAFT_166240</name>
</gene>
<keyword evidence="3" id="KW-1185">Reference proteome</keyword>
<dbReference type="AlphaFoldDB" id="A0A6A7AYY3"/>
<protein>
    <submittedName>
        <fullName evidence="2">Uncharacterized protein</fullName>
    </submittedName>
</protein>
<proteinExistence type="predicted"/>
<dbReference type="Pfam" id="PF09495">
    <property type="entry name" value="DUF2462"/>
    <property type="match status" value="1"/>
</dbReference>
<organism evidence="2 3">
    <name type="scientific">Plenodomus tracheiphilus IPT5</name>
    <dbReference type="NCBI Taxonomy" id="1408161"/>
    <lineage>
        <taxon>Eukaryota</taxon>
        <taxon>Fungi</taxon>
        <taxon>Dikarya</taxon>
        <taxon>Ascomycota</taxon>
        <taxon>Pezizomycotina</taxon>
        <taxon>Dothideomycetes</taxon>
        <taxon>Pleosporomycetidae</taxon>
        <taxon>Pleosporales</taxon>
        <taxon>Pleosporineae</taxon>
        <taxon>Leptosphaeriaceae</taxon>
        <taxon>Plenodomus</taxon>
    </lineage>
</organism>
<sequence length="109" mass="11787">MAQGAVKKSKPVAARKPSKSGPRPGARVIKPKKPSLIVQNKIKHKSSCGLVGQTEKLLAQKAGHLEILKGGGTFAYSWGLWIWAWSAVMVRWISSAEICLCWNPHGASV</sequence>
<evidence type="ECO:0000313" key="2">
    <source>
        <dbReference type="EMBL" id="KAF2848460.1"/>
    </source>
</evidence>